<protein>
    <submittedName>
        <fullName evidence="4">(apollo) hypothetical protein</fullName>
    </submittedName>
</protein>
<feature type="transmembrane region" description="Helical" evidence="2">
    <location>
        <begin position="794"/>
        <end position="816"/>
    </location>
</feature>
<evidence type="ECO:0000259" key="3">
    <source>
        <dbReference type="Pfam" id="PF13843"/>
    </source>
</evidence>
<dbReference type="InterPro" id="IPR011701">
    <property type="entry name" value="MFS"/>
</dbReference>
<dbReference type="InterPro" id="IPR050327">
    <property type="entry name" value="Proton-linked_MCT"/>
</dbReference>
<feature type="region of interest" description="Disordered" evidence="1">
    <location>
        <begin position="518"/>
        <end position="539"/>
    </location>
</feature>
<dbReference type="OrthoDB" id="2213137at2759"/>
<keyword evidence="2" id="KW-1133">Transmembrane helix</keyword>
<feature type="region of interest" description="Disordered" evidence="1">
    <location>
        <begin position="836"/>
        <end position="885"/>
    </location>
</feature>
<dbReference type="Pfam" id="PF13843">
    <property type="entry name" value="DDE_Tnp_1_7"/>
    <property type="match status" value="1"/>
</dbReference>
<dbReference type="PANTHER" id="PTHR11360:SF286">
    <property type="entry name" value="GH22266P"/>
    <property type="match status" value="1"/>
</dbReference>
<evidence type="ECO:0000313" key="5">
    <source>
        <dbReference type="Proteomes" id="UP000691718"/>
    </source>
</evidence>
<feature type="transmembrane region" description="Helical" evidence="2">
    <location>
        <begin position="219"/>
        <end position="241"/>
    </location>
</feature>
<feature type="transmembrane region" description="Helical" evidence="2">
    <location>
        <begin position="672"/>
        <end position="691"/>
    </location>
</feature>
<feature type="transmembrane region" description="Helical" evidence="2">
    <location>
        <begin position="248"/>
        <end position="267"/>
    </location>
</feature>
<reference evidence="4" key="1">
    <citation type="submission" date="2021-04" db="EMBL/GenBank/DDBJ databases">
        <authorList>
            <person name="Tunstrom K."/>
        </authorList>
    </citation>
    <scope>NUCLEOTIDE SEQUENCE</scope>
</reference>
<dbReference type="InterPro" id="IPR029526">
    <property type="entry name" value="PGBD"/>
</dbReference>
<dbReference type="EMBL" id="CAJQZP010000644">
    <property type="protein sequence ID" value="CAG4975295.1"/>
    <property type="molecule type" value="Genomic_DNA"/>
</dbReference>
<evidence type="ECO:0000256" key="2">
    <source>
        <dbReference type="SAM" id="Phobius"/>
    </source>
</evidence>
<proteinExistence type="predicted"/>
<feature type="transmembrane region" description="Helical" evidence="2">
    <location>
        <begin position="279"/>
        <end position="300"/>
    </location>
</feature>
<dbReference type="FunFam" id="1.20.1250.20:FF:000372">
    <property type="entry name" value="Monocarboxylate transporter"/>
    <property type="match status" value="1"/>
</dbReference>
<feature type="compositionally biased region" description="Pro residues" evidence="1">
    <location>
        <begin position="870"/>
        <end position="879"/>
    </location>
</feature>
<evidence type="ECO:0000313" key="4">
    <source>
        <dbReference type="EMBL" id="CAG4975295.1"/>
    </source>
</evidence>
<accession>A0A8S3WTL2</accession>
<dbReference type="GO" id="GO:0008028">
    <property type="term" value="F:monocarboxylic acid transmembrane transporter activity"/>
    <property type="evidence" value="ECO:0007669"/>
    <property type="project" value="TreeGrafter"/>
</dbReference>
<dbReference type="Proteomes" id="UP000691718">
    <property type="component" value="Unassembled WGS sequence"/>
</dbReference>
<dbReference type="CDD" id="cd17352">
    <property type="entry name" value="MFS_MCT_SLC16"/>
    <property type="match status" value="1"/>
</dbReference>
<feature type="transmembrane region" description="Helical" evidence="2">
    <location>
        <begin position="341"/>
        <end position="361"/>
    </location>
</feature>
<gene>
    <name evidence="4" type="ORF">PAPOLLO_LOCUS9097</name>
</gene>
<feature type="domain" description="PiggyBac transposable element-derived protein" evidence="3">
    <location>
        <begin position="949"/>
        <end position="1067"/>
    </location>
</feature>
<keyword evidence="2" id="KW-0812">Transmembrane</keyword>
<feature type="transmembrane region" description="Helical" evidence="2">
    <location>
        <begin position="637"/>
        <end position="660"/>
    </location>
</feature>
<sequence>MKKKRLAWARQHRQMTIEDWNKVCFSDESTFEILPDKSSFVRRRPGEKYHPDCIVERVKHPVKIMVWSVISAKGVGRLYVVQGTMRQHQYKEALRNRLLPTLREWFPGVLDQDESKMSKLSLSNVPSNPRINRLRTFSRTESETSCEEAARLTAEGAGDADDDEAYDYGELPPPPDGGYGWVVVFASFMCNLVVDGIAYTFGIFLPELVTYFGEGKGTVAWVGSLLSGVYLAAGPVVSALCNKYGCRAVCVAGSLIATVAFALSTLSKSVTMMMLTYGLIGGIGFGMIYLPSVVAVGYYFETRRSLATGIAVCGSGVGTFSFAPLAAILLKEFGSWQNANLLLAGLILNCAVFGALMRPLVYPKTSGEKPLLQRMAEEKRLQMERGSIGGSYFVVQLPDGTMEKRLKAPLNIDPGVHSSLNLEALARVPTVPNMPGVPPVPTLPTITEAKVVDDNGEKKKAENGSAVAVQPMSRNVSSPAFSAQAPGLPKNGSVPFFDRQRKHSTGERFKPSLAAIKATSKTSMNSQHRNAPDGDAESGMYNSKLSVSAAREPSRIVRPMSRKDIFYSGSVLNLPQYQSQKSLQGYRNSVLSLPQSRQAGDLDRQEQYDLCPCLTLPESFKSVLSSMLDVSLLRDPAFMLIGLSSFFGMAGLYVPFVYIVDAACLNGVDPSQASFLLSIIGITNTFGRIACGAVADLPRVDALLLNNICLVIATVSVAVTPFCYSYAAYIAVAVAFGIAISGYISLTSIILVDLLGLDKLTNAFGLLILFRGAAAIIGSPLAGAVYDMTKNYDASFYMAAGFFLASSAASFAAPMFRKKQEEVQQPMDVLTPIDEDLEEGEDEDPDDTPITMGARIGRPPAITRTAASPSDPPSPPSPEEQPQRETLLEDLPDCSEDSDVGVSDEVEKDLQVLLSRGFNDYFEEAIERVLAEIPPSPTNEEVPSGCSVDQKGKVLNLKKEELLAFIGMNFYMGYNTRLAWTDHYPSASDLNNPPICNTMPRDRFAMILSHLHCNDNAQMPKNCKDTLYKIRPIVDAVNKKFQECYHGTREMSVDESMIKFKDQRGYIKKIKFSKGKMKKMSANFSKYSLGERVVLELTEQEWGKEKIVYFDNFFTSVALLEKLKTENTYACETVRSNRKGLPPNTLPDSKMKRGESDYRFSNLDIGNGKITN</sequence>
<feature type="transmembrane region" description="Helical" evidence="2">
    <location>
        <begin position="703"/>
        <end position="722"/>
    </location>
</feature>
<dbReference type="FunFam" id="1.20.1250.20:FF:000271">
    <property type="entry name" value="Monocarboxylate transporter"/>
    <property type="match status" value="1"/>
</dbReference>
<feature type="transmembrane region" description="Helical" evidence="2">
    <location>
        <begin position="179"/>
        <end position="199"/>
    </location>
</feature>
<dbReference type="Pfam" id="PF07690">
    <property type="entry name" value="MFS_1"/>
    <property type="match status" value="2"/>
</dbReference>
<feature type="transmembrane region" description="Helical" evidence="2">
    <location>
        <begin position="728"/>
        <end position="752"/>
    </location>
</feature>
<feature type="transmembrane region" description="Helical" evidence="2">
    <location>
        <begin position="764"/>
        <end position="782"/>
    </location>
</feature>
<keyword evidence="2" id="KW-0472">Membrane</keyword>
<organism evidence="4 5">
    <name type="scientific">Parnassius apollo</name>
    <name type="common">Apollo butterfly</name>
    <name type="synonym">Papilio apollo</name>
    <dbReference type="NCBI Taxonomy" id="110799"/>
    <lineage>
        <taxon>Eukaryota</taxon>
        <taxon>Metazoa</taxon>
        <taxon>Ecdysozoa</taxon>
        <taxon>Arthropoda</taxon>
        <taxon>Hexapoda</taxon>
        <taxon>Insecta</taxon>
        <taxon>Pterygota</taxon>
        <taxon>Neoptera</taxon>
        <taxon>Endopterygota</taxon>
        <taxon>Lepidoptera</taxon>
        <taxon>Glossata</taxon>
        <taxon>Ditrysia</taxon>
        <taxon>Papilionoidea</taxon>
        <taxon>Papilionidae</taxon>
        <taxon>Parnassiinae</taxon>
        <taxon>Parnassini</taxon>
        <taxon>Parnassius</taxon>
        <taxon>Parnassius</taxon>
    </lineage>
</organism>
<feature type="transmembrane region" description="Helical" evidence="2">
    <location>
        <begin position="307"/>
        <end position="329"/>
    </location>
</feature>
<evidence type="ECO:0000256" key="1">
    <source>
        <dbReference type="SAM" id="MobiDB-lite"/>
    </source>
</evidence>
<comment type="caution">
    <text evidence="4">The sequence shown here is derived from an EMBL/GenBank/DDBJ whole genome shotgun (WGS) entry which is preliminary data.</text>
</comment>
<keyword evidence="5" id="KW-1185">Reference proteome</keyword>
<feature type="compositionally biased region" description="Acidic residues" evidence="1">
    <location>
        <begin position="836"/>
        <end position="847"/>
    </location>
</feature>
<dbReference type="PANTHER" id="PTHR11360">
    <property type="entry name" value="MONOCARBOXYLATE TRANSPORTER"/>
    <property type="match status" value="1"/>
</dbReference>
<feature type="compositionally biased region" description="Polar residues" evidence="1">
    <location>
        <begin position="519"/>
        <end position="529"/>
    </location>
</feature>
<name>A0A8S3WTL2_PARAO</name>
<dbReference type="AlphaFoldDB" id="A0A8S3WTL2"/>